<sequence length="135" mass="15506">MEKGSGSGQSSGSRSFTKDPSSRDLLLCLQKIEGRLDKIDQKLETLDELKAKLNTFEKDLKRLWTIVEDRSTLTDERLKSVEEMVDSFEFSQDKMYDKVSSLEADKKSFKYEVVYLQSQSMRSNLVFANIEESAT</sequence>
<keyword evidence="4" id="KW-1185">Reference proteome</keyword>
<accession>A0A9D4G539</accession>
<keyword evidence="1" id="KW-0175">Coiled coil</keyword>
<evidence type="ECO:0000313" key="3">
    <source>
        <dbReference type="EMBL" id="KAH3810683.1"/>
    </source>
</evidence>
<name>A0A9D4G539_DREPO</name>
<feature type="coiled-coil region" evidence="1">
    <location>
        <begin position="29"/>
        <end position="59"/>
    </location>
</feature>
<feature type="region of interest" description="Disordered" evidence="2">
    <location>
        <begin position="1"/>
        <end position="21"/>
    </location>
</feature>
<protein>
    <submittedName>
        <fullName evidence="3">Uncharacterized protein</fullName>
    </submittedName>
</protein>
<organism evidence="3 4">
    <name type="scientific">Dreissena polymorpha</name>
    <name type="common">Zebra mussel</name>
    <name type="synonym">Mytilus polymorpha</name>
    <dbReference type="NCBI Taxonomy" id="45954"/>
    <lineage>
        <taxon>Eukaryota</taxon>
        <taxon>Metazoa</taxon>
        <taxon>Spiralia</taxon>
        <taxon>Lophotrochozoa</taxon>
        <taxon>Mollusca</taxon>
        <taxon>Bivalvia</taxon>
        <taxon>Autobranchia</taxon>
        <taxon>Heteroconchia</taxon>
        <taxon>Euheterodonta</taxon>
        <taxon>Imparidentia</taxon>
        <taxon>Neoheterodontei</taxon>
        <taxon>Myida</taxon>
        <taxon>Dreissenoidea</taxon>
        <taxon>Dreissenidae</taxon>
        <taxon>Dreissena</taxon>
    </lineage>
</organism>
<gene>
    <name evidence="3" type="ORF">DPMN_139078</name>
</gene>
<dbReference type="AlphaFoldDB" id="A0A9D4G539"/>
<dbReference type="EMBL" id="JAIWYP010000006">
    <property type="protein sequence ID" value="KAH3810683.1"/>
    <property type="molecule type" value="Genomic_DNA"/>
</dbReference>
<proteinExistence type="predicted"/>
<dbReference type="SUPFAM" id="SSF57997">
    <property type="entry name" value="Tropomyosin"/>
    <property type="match status" value="1"/>
</dbReference>
<reference evidence="3" key="1">
    <citation type="journal article" date="2019" name="bioRxiv">
        <title>The Genome of the Zebra Mussel, Dreissena polymorpha: A Resource for Invasive Species Research.</title>
        <authorList>
            <person name="McCartney M.A."/>
            <person name="Auch B."/>
            <person name="Kono T."/>
            <person name="Mallez S."/>
            <person name="Zhang Y."/>
            <person name="Obille A."/>
            <person name="Becker A."/>
            <person name="Abrahante J.E."/>
            <person name="Garbe J."/>
            <person name="Badalamenti J.P."/>
            <person name="Herman A."/>
            <person name="Mangelson H."/>
            <person name="Liachko I."/>
            <person name="Sullivan S."/>
            <person name="Sone E.D."/>
            <person name="Koren S."/>
            <person name="Silverstein K.A.T."/>
            <person name="Beckman K.B."/>
            <person name="Gohl D.M."/>
        </authorList>
    </citation>
    <scope>NUCLEOTIDE SEQUENCE</scope>
    <source>
        <strain evidence="3">Duluth1</strain>
        <tissue evidence="3">Whole animal</tissue>
    </source>
</reference>
<evidence type="ECO:0000256" key="2">
    <source>
        <dbReference type="SAM" id="MobiDB-lite"/>
    </source>
</evidence>
<evidence type="ECO:0000256" key="1">
    <source>
        <dbReference type="SAM" id="Coils"/>
    </source>
</evidence>
<evidence type="ECO:0000313" key="4">
    <source>
        <dbReference type="Proteomes" id="UP000828390"/>
    </source>
</evidence>
<comment type="caution">
    <text evidence="3">The sequence shown here is derived from an EMBL/GenBank/DDBJ whole genome shotgun (WGS) entry which is preliminary data.</text>
</comment>
<reference evidence="3" key="2">
    <citation type="submission" date="2020-11" db="EMBL/GenBank/DDBJ databases">
        <authorList>
            <person name="McCartney M.A."/>
            <person name="Auch B."/>
            <person name="Kono T."/>
            <person name="Mallez S."/>
            <person name="Becker A."/>
            <person name="Gohl D.M."/>
            <person name="Silverstein K.A.T."/>
            <person name="Koren S."/>
            <person name="Bechman K.B."/>
            <person name="Herman A."/>
            <person name="Abrahante J.E."/>
            <person name="Garbe J."/>
        </authorList>
    </citation>
    <scope>NUCLEOTIDE SEQUENCE</scope>
    <source>
        <strain evidence="3">Duluth1</strain>
        <tissue evidence="3">Whole animal</tissue>
    </source>
</reference>
<dbReference type="Proteomes" id="UP000828390">
    <property type="component" value="Unassembled WGS sequence"/>
</dbReference>